<sequence length="416" mass="48333">MDDNNDRSDDDDNDDDHHRQAQEEENDHKAISIIGRKKEFSFRTRNKIDALVEGFLQELGDDVHELLCENMDIYSEDYRGLNNDRDTEAEVEIAVRFFPDVLTRKGGHDCNYYPIQCLTFAWNCLSNVNVKAVAFIPLLARLAVELGSFEEEERGGLLCKNSMNINVLQNLMNSDKGRPENLHHNPREYHEVVDENYFQVLIRLGKLGYLKKKDIQWYGLLNKLCFAQKLYFAKKRFRFLVEWDPNALTQTDECGDLPLHDAVYFIDSSIRQLYQFVFEAGIKHFPKKKGIHLFFHKDRNDDTPFQGACKKFGYKEVMNSIEETLVRYSDTPINTAEALLSAAIDESIHLDCVYFLLRRQPDILQKLPSLASASNILISETKINPNKRKRNDMKNDDDDNGTRMCARLCSIWCHVK</sequence>
<dbReference type="InParanoid" id="A0A1E7FTP2"/>
<organism evidence="2 3">
    <name type="scientific">Fragilariopsis cylindrus CCMP1102</name>
    <dbReference type="NCBI Taxonomy" id="635003"/>
    <lineage>
        <taxon>Eukaryota</taxon>
        <taxon>Sar</taxon>
        <taxon>Stramenopiles</taxon>
        <taxon>Ochrophyta</taxon>
        <taxon>Bacillariophyta</taxon>
        <taxon>Bacillariophyceae</taxon>
        <taxon>Bacillariophycidae</taxon>
        <taxon>Bacillariales</taxon>
        <taxon>Bacillariaceae</taxon>
        <taxon>Fragilariopsis</taxon>
    </lineage>
</organism>
<reference evidence="2 3" key="1">
    <citation type="submission" date="2016-09" db="EMBL/GenBank/DDBJ databases">
        <title>Extensive genetic diversity and differential bi-allelic expression allows diatom success in the polar Southern Ocean.</title>
        <authorList>
            <consortium name="DOE Joint Genome Institute"/>
            <person name="Mock T."/>
            <person name="Otillar R.P."/>
            <person name="Strauss J."/>
            <person name="Dupont C."/>
            <person name="Frickenhaus S."/>
            <person name="Maumus F."/>
            <person name="Mcmullan M."/>
            <person name="Sanges R."/>
            <person name="Schmutz J."/>
            <person name="Toseland A."/>
            <person name="Valas R."/>
            <person name="Veluchamy A."/>
            <person name="Ward B.J."/>
            <person name="Allen A."/>
            <person name="Barry K."/>
            <person name="Falciatore A."/>
            <person name="Ferrante M."/>
            <person name="Fortunato A.E."/>
            <person name="Gloeckner G."/>
            <person name="Gruber A."/>
            <person name="Hipkin R."/>
            <person name="Janech M."/>
            <person name="Kroth P."/>
            <person name="Leese F."/>
            <person name="Lindquist E."/>
            <person name="Lyon B.R."/>
            <person name="Martin J."/>
            <person name="Mayer C."/>
            <person name="Parker M."/>
            <person name="Quesneville H."/>
            <person name="Raymond J."/>
            <person name="Uhlig C."/>
            <person name="Valentin K.U."/>
            <person name="Worden A.Z."/>
            <person name="Armbrust E.V."/>
            <person name="Bowler C."/>
            <person name="Green B."/>
            <person name="Moulton V."/>
            <person name="Van Oosterhout C."/>
            <person name="Grigoriev I."/>
        </authorList>
    </citation>
    <scope>NUCLEOTIDE SEQUENCE [LARGE SCALE GENOMIC DNA]</scope>
    <source>
        <strain evidence="2 3">CCMP1102</strain>
    </source>
</reference>
<evidence type="ECO:0000256" key="1">
    <source>
        <dbReference type="SAM" id="MobiDB-lite"/>
    </source>
</evidence>
<keyword evidence="3" id="KW-1185">Reference proteome</keyword>
<gene>
    <name evidence="2" type="ORF">FRACYDRAFT_235110</name>
</gene>
<accession>A0A1E7FTP2</accession>
<protein>
    <submittedName>
        <fullName evidence="2">Uncharacterized protein</fullName>
    </submittedName>
</protein>
<name>A0A1E7FTP2_9STRA</name>
<dbReference type="Proteomes" id="UP000095751">
    <property type="component" value="Unassembled WGS sequence"/>
</dbReference>
<dbReference type="EMBL" id="KV784354">
    <property type="protein sequence ID" value="OEU21484.1"/>
    <property type="molecule type" value="Genomic_DNA"/>
</dbReference>
<evidence type="ECO:0000313" key="3">
    <source>
        <dbReference type="Proteomes" id="UP000095751"/>
    </source>
</evidence>
<proteinExistence type="predicted"/>
<dbReference type="KEGG" id="fcy:FRACYDRAFT_235110"/>
<evidence type="ECO:0000313" key="2">
    <source>
        <dbReference type="EMBL" id="OEU21484.1"/>
    </source>
</evidence>
<feature type="region of interest" description="Disordered" evidence="1">
    <location>
        <begin position="1"/>
        <end position="29"/>
    </location>
</feature>
<feature type="compositionally biased region" description="Basic and acidic residues" evidence="1">
    <location>
        <begin position="15"/>
        <end position="29"/>
    </location>
</feature>
<dbReference type="AlphaFoldDB" id="A0A1E7FTP2"/>